<feature type="non-terminal residue" evidence="1">
    <location>
        <position position="1"/>
    </location>
</feature>
<name>A0ACA9R6X6_9GLOM</name>
<dbReference type="Proteomes" id="UP000789920">
    <property type="component" value="Unassembled WGS sequence"/>
</dbReference>
<reference evidence="1" key="1">
    <citation type="submission" date="2021-06" db="EMBL/GenBank/DDBJ databases">
        <authorList>
            <person name="Kallberg Y."/>
            <person name="Tangrot J."/>
            <person name="Rosling A."/>
        </authorList>
    </citation>
    <scope>NUCLEOTIDE SEQUENCE</scope>
    <source>
        <strain evidence="1">MA461A</strain>
    </source>
</reference>
<dbReference type="EMBL" id="CAJVQC010044163">
    <property type="protein sequence ID" value="CAG8779032.1"/>
    <property type="molecule type" value="Genomic_DNA"/>
</dbReference>
<feature type="non-terminal residue" evidence="1">
    <location>
        <position position="251"/>
    </location>
</feature>
<evidence type="ECO:0000313" key="1">
    <source>
        <dbReference type="EMBL" id="CAG8779032.1"/>
    </source>
</evidence>
<keyword evidence="2" id="KW-1185">Reference proteome</keyword>
<protein>
    <submittedName>
        <fullName evidence="1">35786_t:CDS:1</fullName>
    </submittedName>
</protein>
<organism evidence="1 2">
    <name type="scientific">Racocetra persica</name>
    <dbReference type="NCBI Taxonomy" id="160502"/>
    <lineage>
        <taxon>Eukaryota</taxon>
        <taxon>Fungi</taxon>
        <taxon>Fungi incertae sedis</taxon>
        <taxon>Mucoromycota</taxon>
        <taxon>Glomeromycotina</taxon>
        <taxon>Glomeromycetes</taxon>
        <taxon>Diversisporales</taxon>
        <taxon>Gigasporaceae</taxon>
        <taxon>Racocetra</taxon>
    </lineage>
</organism>
<proteinExistence type="predicted"/>
<comment type="caution">
    <text evidence="1">The sequence shown here is derived from an EMBL/GenBank/DDBJ whole genome shotgun (WGS) entry which is preliminary data.</text>
</comment>
<gene>
    <name evidence="1" type="ORF">RPERSI_LOCUS17310</name>
</gene>
<sequence length="251" mass="28561">ELKKGLTPNPDILCNSSIKFLTLVEYAERNFNADFLATGHYAKTVFDAAKKCFLSKPKDLNKDQTYFLYQVSPSILDKIIFPLANLTKPEVRRIAEELQLINAKKKDSTGICFVGKRNFNQFLTNYLSPNEGDIIDIDNGQIKGQHQGTHYFTIGQRHGVGLKGEKEPYYVVVEEKELINYYSSENITAKFRYRQTEVKVKILPTQESNKIKVQFKQAQRAITPGQHAVFYYQNICLGGGVISATEKLDGY</sequence>
<evidence type="ECO:0000313" key="2">
    <source>
        <dbReference type="Proteomes" id="UP000789920"/>
    </source>
</evidence>
<accession>A0ACA9R6X6</accession>